<dbReference type="VEuPathDB" id="VectorBase:ISCI009364"/>
<dbReference type="PROSITE" id="PS00856">
    <property type="entry name" value="GUANYLATE_KINASE_1"/>
    <property type="match status" value="1"/>
</dbReference>
<evidence type="ECO:0000256" key="2">
    <source>
        <dbReference type="ARBA" id="ARBA00023136"/>
    </source>
</evidence>
<dbReference type="AlphaFoldDB" id="A0A1S4L661"/>
<evidence type="ECO:0000313" key="5">
    <source>
        <dbReference type="Proteomes" id="UP000001555"/>
    </source>
</evidence>
<dbReference type="EMBL" id="ABJB010222107">
    <property type="status" value="NOT_ANNOTATED_CDS"/>
    <property type="molecule type" value="Genomic_DNA"/>
</dbReference>
<accession>A0A1S4L661</accession>
<dbReference type="InParanoid" id="A0A1S4L661"/>
<keyword evidence="5" id="KW-1185">Reference proteome</keyword>
<dbReference type="InterPro" id="IPR027417">
    <property type="entry name" value="P-loop_NTPase"/>
</dbReference>
<dbReference type="InterPro" id="IPR001202">
    <property type="entry name" value="WW_dom"/>
</dbReference>
<dbReference type="InterPro" id="IPR008144">
    <property type="entry name" value="Guanylate_kin-like_dom"/>
</dbReference>
<evidence type="ECO:0000313" key="4">
    <source>
        <dbReference type="EnsemblMetazoa" id="ISCW009364-PA"/>
    </source>
</evidence>
<dbReference type="Pfam" id="PF00625">
    <property type="entry name" value="Guanylate_kin"/>
    <property type="match status" value="1"/>
</dbReference>
<dbReference type="SUPFAM" id="SSF52540">
    <property type="entry name" value="P-loop containing nucleoside triphosphate hydrolases"/>
    <property type="match status" value="1"/>
</dbReference>
<protein>
    <submittedName>
        <fullName evidence="4">Atrophin 1 interacting protein 1, aip1, putative</fullName>
    </submittedName>
</protein>
<dbReference type="InterPro" id="IPR020590">
    <property type="entry name" value="Guanylate_kinase_CS"/>
</dbReference>
<keyword evidence="6" id="KW-1267">Proteomics identification</keyword>
<reference evidence="5" key="1">
    <citation type="submission" date="2008-03" db="EMBL/GenBank/DDBJ databases">
        <title>Annotation of Ixodes scapularis.</title>
        <authorList>
            <consortium name="Ixodes scapularis Genome Project Consortium"/>
            <person name="Caler E."/>
            <person name="Hannick L.I."/>
            <person name="Bidwell S."/>
            <person name="Joardar V."/>
            <person name="Thiagarajan M."/>
            <person name="Amedeo P."/>
            <person name="Galinsky K.J."/>
            <person name="Schobel S."/>
            <person name="Inman J."/>
            <person name="Hostetler J."/>
            <person name="Miller J."/>
            <person name="Hammond M."/>
            <person name="Megy K."/>
            <person name="Lawson D."/>
            <person name="Kodira C."/>
            <person name="Sutton G."/>
            <person name="Meyer J."/>
            <person name="Hill C.A."/>
            <person name="Birren B."/>
            <person name="Nene V."/>
            <person name="Collins F."/>
            <person name="Alarcon-Chaidez F."/>
            <person name="Wikel S."/>
            <person name="Strausberg R."/>
        </authorList>
    </citation>
    <scope>NUCLEOTIDE SEQUENCE [LARGE SCALE GENOMIC DNA]</scope>
    <source>
        <strain evidence="5">Wikel</strain>
    </source>
</reference>
<sequence>MMSKQEGKTHQAPSQARKEPNSWSQAIYDAVVTADDNGNLNLSVDGGSDRGDFAYFSCVNSEKANFLSGRIEDGDTILEIQGHRVAGYTRNDVLSLLSYSARNDSAVSVRGVRAGYLTKDLRQYLNTRFQKGSIDHDLQNTIRDNLYLRTVPCTMLLGTTRSPREGEVNGVDYTFLTLEDFVALDRSGSLLESGIYEGNHYGTPRPQEEGPFPALLPGAHPSSEGKRRRNRSNVEAMTAKSVAQDPPHGTLQDARNGSHAPQGDGPAHNSQGNNSRCSTPASVVHTNGGGVGAPREQGNSSFDLEPLPAYWEKAYTEDGEPYFI</sequence>
<comment type="subcellular location">
    <subcellularLocation>
        <location evidence="1">Membrane</location>
        <topology evidence="1">Peripheral membrane protein</topology>
    </subcellularLocation>
</comment>
<dbReference type="Gene3D" id="3.30.63.10">
    <property type="entry name" value="Guanylate Kinase phosphate binding domain"/>
    <property type="match status" value="1"/>
</dbReference>
<dbReference type="FunFam" id="3.30.63.10:FF:000003">
    <property type="entry name" value="Membrane-associated guanylate kinase, WW and PDZ domain-containing protein 3 isoform 1"/>
    <property type="match status" value="1"/>
</dbReference>
<name>A0A1S4L661_IXOSC</name>
<dbReference type="PROSITE" id="PS50106">
    <property type="entry name" value="PDZ"/>
    <property type="match status" value="1"/>
</dbReference>
<dbReference type="OrthoDB" id="66881at2759"/>
<reference evidence="4" key="2">
    <citation type="submission" date="2020-05" db="UniProtKB">
        <authorList>
            <consortium name="EnsemblMetazoa"/>
        </authorList>
    </citation>
    <scope>IDENTIFICATION</scope>
    <source>
        <strain evidence="4">wikel</strain>
    </source>
</reference>
<dbReference type="PANTHER" id="PTHR10316">
    <property type="entry name" value="MEMBRANE ASSOCIATED GUANYLATE KINASE-RELATED"/>
    <property type="match status" value="1"/>
</dbReference>
<proteinExistence type="evidence at protein level"/>
<evidence type="ECO:0007829" key="6">
    <source>
        <dbReference type="PeptideAtlas" id="A0A1S4L661"/>
    </source>
</evidence>
<dbReference type="InterPro" id="IPR036034">
    <property type="entry name" value="PDZ_sf"/>
</dbReference>
<dbReference type="PROSITE" id="PS50020">
    <property type="entry name" value="WW_DOMAIN_2"/>
    <property type="match status" value="1"/>
</dbReference>
<dbReference type="GO" id="GO:0016020">
    <property type="term" value="C:membrane"/>
    <property type="evidence" value="ECO:0007669"/>
    <property type="project" value="UniProtKB-SubCell"/>
</dbReference>
<evidence type="ECO:0000256" key="3">
    <source>
        <dbReference type="SAM" id="MobiDB-lite"/>
    </source>
</evidence>
<dbReference type="InterPro" id="IPR008145">
    <property type="entry name" value="GK/Ca_channel_bsu"/>
</dbReference>
<dbReference type="EMBL" id="ABJB010781805">
    <property type="status" value="NOT_ANNOTATED_CDS"/>
    <property type="molecule type" value="Genomic_DNA"/>
</dbReference>
<feature type="compositionally biased region" description="Polar residues" evidence="3">
    <location>
        <begin position="268"/>
        <end position="285"/>
    </location>
</feature>
<dbReference type="VEuPathDB" id="VectorBase:ISCP_011288"/>
<dbReference type="PANTHER" id="PTHR10316:SF40">
    <property type="entry name" value="LD27118P"/>
    <property type="match status" value="1"/>
</dbReference>
<dbReference type="Proteomes" id="UP000001555">
    <property type="component" value="Unassembled WGS sequence"/>
</dbReference>
<dbReference type="PROSITE" id="PS50052">
    <property type="entry name" value="GUANYLATE_KINASE_2"/>
    <property type="match status" value="1"/>
</dbReference>
<organism evidence="4 5">
    <name type="scientific">Ixodes scapularis</name>
    <name type="common">Black-legged tick</name>
    <name type="synonym">Deer tick</name>
    <dbReference type="NCBI Taxonomy" id="6945"/>
    <lineage>
        <taxon>Eukaryota</taxon>
        <taxon>Metazoa</taxon>
        <taxon>Ecdysozoa</taxon>
        <taxon>Arthropoda</taxon>
        <taxon>Chelicerata</taxon>
        <taxon>Arachnida</taxon>
        <taxon>Acari</taxon>
        <taxon>Parasitiformes</taxon>
        <taxon>Ixodida</taxon>
        <taxon>Ixodoidea</taxon>
        <taxon>Ixodidae</taxon>
        <taxon>Ixodinae</taxon>
        <taxon>Ixodes</taxon>
    </lineage>
</organism>
<dbReference type="SMART" id="SM00072">
    <property type="entry name" value="GuKc"/>
    <property type="match status" value="1"/>
</dbReference>
<feature type="region of interest" description="Disordered" evidence="3">
    <location>
        <begin position="198"/>
        <end position="306"/>
    </location>
</feature>
<dbReference type="Gene3D" id="2.30.42.10">
    <property type="match status" value="1"/>
</dbReference>
<dbReference type="SUPFAM" id="SSF50156">
    <property type="entry name" value="PDZ domain-like"/>
    <property type="match status" value="1"/>
</dbReference>
<feature type="region of interest" description="Disordered" evidence="3">
    <location>
        <begin position="1"/>
        <end position="22"/>
    </location>
</feature>
<evidence type="ECO:0000256" key="1">
    <source>
        <dbReference type="ARBA" id="ARBA00004170"/>
    </source>
</evidence>
<dbReference type="EnsemblMetazoa" id="ISCW009364-RA">
    <property type="protein sequence ID" value="ISCW009364-PA"/>
    <property type="gene ID" value="ISCW009364"/>
</dbReference>
<dbReference type="Gene3D" id="2.20.70.10">
    <property type="match status" value="1"/>
</dbReference>
<keyword evidence="2" id="KW-0472">Membrane</keyword>
<dbReference type="VEuPathDB" id="VectorBase:ISCW009364"/>
<dbReference type="InterPro" id="IPR001478">
    <property type="entry name" value="PDZ"/>
</dbReference>